<keyword evidence="3" id="KW-1185">Reference proteome</keyword>
<proteinExistence type="predicted"/>
<dbReference type="EMBL" id="CM009302">
    <property type="protein sequence ID" value="PNT08380.1"/>
    <property type="molecule type" value="Genomic_DNA"/>
</dbReference>
<keyword evidence="1" id="KW-1133">Transmembrane helix</keyword>
<keyword evidence="1" id="KW-0472">Membrane</keyword>
<sequence length="52" mass="5982">MLPVLIKTFMLIHTSCIGCVLWDNVCCFLTVYTLLVELNSLLNMKKMEMMAI</sequence>
<evidence type="ECO:0000313" key="2">
    <source>
        <dbReference type="EMBL" id="PNT08380.1"/>
    </source>
</evidence>
<feature type="transmembrane region" description="Helical" evidence="1">
    <location>
        <begin position="20"/>
        <end position="42"/>
    </location>
</feature>
<evidence type="ECO:0000256" key="1">
    <source>
        <dbReference type="SAM" id="Phobius"/>
    </source>
</evidence>
<accession>A0A2K1Y5S6</accession>
<protein>
    <submittedName>
        <fullName evidence="2">Uncharacterized protein</fullName>
    </submittedName>
</protein>
<organism evidence="2 3">
    <name type="scientific">Populus trichocarpa</name>
    <name type="common">Western balsam poplar</name>
    <name type="synonym">Populus balsamifera subsp. trichocarpa</name>
    <dbReference type="NCBI Taxonomy" id="3694"/>
    <lineage>
        <taxon>Eukaryota</taxon>
        <taxon>Viridiplantae</taxon>
        <taxon>Streptophyta</taxon>
        <taxon>Embryophyta</taxon>
        <taxon>Tracheophyta</taxon>
        <taxon>Spermatophyta</taxon>
        <taxon>Magnoliopsida</taxon>
        <taxon>eudicotyledons</taxon>
        <taxon>Gunneridae</taxon>
        <taxon>Pentapetalae</taxon>
        <taxon>rosids</taxon>
        <taxon>fabids</taxon>
        <taxon>Malpighiales</taxon>
        <taxon>Salicaceae</taxon>
        <taxon>Saliceae</taxon>
        <taxon>Populus</taxon>
    </lineage>
</organism>
<dbReference type="AlphaFoldDB" id="A0A2K1Y5S6"/>
<dbReference type="Proteomes" id="UP000006729">
    <property type="component" value="Chromosome 13"/>
</dbReference>
<gene>
    <name evidence="2" type="ORF">POPTR_013G147000</name>
</gene>
<reference evidence="2 3" key="1">
    <citation type="journal article" date="2006" name="Science">
        <title>The genome of black cottonwood, Populus trichocarpa (Torr. &amp; Gray).</title>
        <authorList>
            <person name="Tuskan G.A."/>
            <person name="Difazio S."/>
            <person name="Jansson S."/>
            <person name="Bohlmann J."/>
            <person name="Grigoriev I."/>
            <person name="Hellsten U."/>
            <person name="Putnam N."/>
            <person name="Ralph S."/>
            <person name="Rombauts S."/>
            <person name="Salamov A."/>
            <person name="Schein J."/>
            <person name="Sterck L."/>
            <person name="Aerts A."/>
            <person name="Bhalerao R.R."/>
            <person name="Bhalerao R.P."/>
            <person name="Blaudez D."/>
            <person name="Boerjan W."/>
            <person name="Brun A."/>
            <person name="Brunner A."/>
            <person name="Busov V."/>
            <person name="Campbell M."/>
            <person name="Carlson J."/>
            <person name="Chalot M."/>
            <person name="Chapman J."/>
            <person name="Chen G.L."/>
            <person name="Cooper D."/>
            <person name="Coutinho P.M."/>
            <person name="Couturier J."/>
            <person name="Covert S."/>
            <person name="Cronk Q."/>
            <person name="Cunningham R."/>
            <person name="Davis J."/>
            <person name="Degroeve S."/>
            <person name="Dejardin A."/>
            <person name="Depamphilis C."/>
            <person name="Detter J."/>
            <person name="Dirks B."/>
            <person name="Dubchak I."/>
            <person name="Duplessis S."/>
            <person name="Ehlting J."/>
            <person name="Ellis B."/>
            <person name="Gendler K."/>
            <person name="Goodstein D."/>
            <person name="Gribskov M."/>
            <person name="Grimwood J."/>
            <person name="Groover A."/>
            <person name="Gunter L."/>
            <person name="Hamberger B."/>
            <person name="Heinze B."/>
            <person name="Helariutta Y."/>
            <person name="Henrissat B."/>
            <person name="Holligan D."/>
            <person name="Holt R."/>
            <person name="Huang W."/>
            <person name="Islam-Faridi N."/>
            <person name="Jones S."/>
            <person name="Jones-Rhoades M."/>
            <person name="Jorgensen R."/>
            <person name="Joshi C."/>
            <person name="Kangasjarvi J."/>
            <person name="Karlsson J."/>
            <person name="Kelleher C."/>
            <person name="Kirkpatrick R."/>
            <person name="Kirst M."/>
            <person name="Kohler A."/>
            <person name="Kalluri U."/>
            <person name="Larimer F."/>
            <person name="Leebens-Mack J."/>
            <person name="Leple J.C."/>
            <person name="Locascio P."/>
            <person name="Lou Y."/>
            <person name="Lucas S."/>
            <person name="Martin F."/>
            <person name="Montanini B."/>
            <person name="Napoli C."/>
            <person name="Nelson D.R."/>
            <person name="Nelson C."/>
            <person name="Nieminen K."/>
            <person name="Nilsson O."/>
            <person name="Pereda V."/>
            <person name="Peter G."/>
            <person name="Philippe R."/>
            <person name="Pilate G."/>
            <person name="Poliakov A."/>
            <person name="Razumovskaya J."/>
            <person name="Richardson P."/>
            <person name="Rinaldi C."/>
            <person name="Ritland K."/>
            <person name="Rouze P."/>
            <person name="Ryaboy D."/>
            <person name="Schmutz J."/>
            <person name="Schrader J."/>
            <person name="Segerman B."/>
            <person name="Shin H."/>
            <person name="Siddiqui A."/>
            <person name="Sterky F."/>
            <person name="Terry A."/>
            <person name="Tsai C.J."/>
            <person name="Uberbacher E."/>
            <person name="Unneberg P."/>
            <person name="Vahala J."/>
            <person name="Wall K."/>
            <person name="Wessler S."/>
            <person name="Yang G."/>
            <person name="Yin T."/>
            <person name="Douglas C."/>
            <person name="Marra M."/>
            <person name="Sandberg G."/>
            <person name="Van de Peer Y."/>
            <person name="Rokhsar D."/>
        </authorList>
    </citation>
    <scope>NUCLEOTIDE SEQUENCE [LARGE SCALE GENOMIC DNA]</scope>
    <source>
        <strain evidence="3">cv. Nisqually</strain>
    </source>
</reference>
<name>A0A2K1Y5S6_POPTR</name>
<dbReference type="InParanoid" id="A0A2K1Y5S6"/>
<evidence type="ECO:0000313" key="3">
    <source>
        <dbReference type="Proteomes" id="UP000006729"/>
    </source>
</evidence>
<keyword evidence="1" id="KW-0812">Transmembrane</keyword>